<protein>
    <submittedName>
        <fullName evidence="2">Uncharacterized protein</fullName>
    </submittedName>
</protein>
<gene>
    <name evidence="2" type="ORF">B0H16DRAFT_1718385</name>
</gene>
<comment type="caution">
    <text evidence="2">The sequence shown here is derived from an EMBL/GenBank/DDBJ whole genome shotgun (WGS) entry which is preliminary data.</text>
</comment>
<feature type="region of interest" description="Disordered" evidence="1">
    <location>
        <begin position="56"/>
        <end position="80"/>
    </location>
</feature>
<sequence>MSGTNVEGLQKGERHVNVEGLQKGEHYLTMHYDLACTYSLALEANYVLRPTTANARPINNDEEEMPELLPREEEDSRPYSGHCIRHTRALKAKL</sequence>
<dbReference type="AlphaFoldDB" id="A0AAD7JFI5"/>
<evidence type="ECO:0000313" key="3">
    <source>
        <dbReference type="Proteomes" id="UP001215598"/>
    </source>
</evidence>
<evidence type="ECO:0000256" key="1">
    <source>
        <dbReference type="SAM" id="MobiDB-lite"/>
    </source>
</evidence>
<dbReference type="Proteomes" id="UP001215598">
    <property type="component" value="Unassembled WGS sequence"/>
</dbReference>
<accession>A0AAD7JFI5</accession>
<evidence type="ECO:0000313" key="2">
    <source>
        <dbReference type="EMBL" id="KAJ7763731.1"/>
    </source>
</evidence>
<reference evidence="2" key="1">
    <citation type="submission" date="2023-03" db="EMBL/GenBank/DDBJ databases">
        <title>Massive genome expansion in bonnet fungi (Mycena s.s.) driven by repeated elements and novel gene families across ecological guilds.</title>
        <authorList>
            <consortium name="Lawrence Berkeley National Laboratory"/>
            <person name="Harder C.B."/>
            <person name="Miyauchi S."/>
            <person name="Viragh M."/>
            <person name="Kuo A."/>
            <person name="Thoen E."/>
            <person name="Andreopoulos B."/>
            <person name="Lu D."/>
            <person name="Skrede I."/>
            <person name="Drula E."/>
            <person name="Henrissat B."/>
            <person name="Morin E."/>
            <person name="Kohler A."/>
            <person name="Barry K."/>
            <person name="LaButti K."/>
            <person name="Morin E."/>
            <person name="Salamov A."/>
            <person name="Lipzen A."/>
            <person name="Mereny Z."/>
            <person name="Hegedus B."/>
            <person name="Baldrian P."/>
            <person name="Stursova M."/>
            <person name="Weitz H."/>
            <person name="Taylor A."/>
            <person name="Grigoriev I.V."/>
            <person name="Nagy L.G."/>
            <person name="Martin F."/>
            <person name="Kauserud H."/>
        </authorList>
    </citation>
    <scope>NUCLEOTIDE SEQUENCE</scope>
    <source>
        <strain evidence="2">CBHHK182m</strain>
    </source>
</reference>
<dbReference type="EMBL" id="JARKIB010000029">
    <property type="protein sequence ID" value="KAJ7763731.1"/>
    <property type="molecule type" value="Genomic_DNA"/>
</dbReference>
<keyword evidence="3" id="KW-1185">Reference proteome</keyword>
<organism evidence="2 3">
    <name type="scientific">Mycena metata</name>
    <dbReference type="NCBI Taxonomy" id="1033252"/>
    <lineage>
        <taxon>Eukaryota</taxon>
        <taxon>Fungi</taxon>
        <taxon>Dikarya</taxon>
        <taxon>Basidiomycota</taxon>
        <taxon>Agaricomycotina</taxon>
        <taxon>Agaricomycetes</taxon>
        <taxon>Agaricomycetidae</taxon>
        <taxon>Agaricales</taxon>
        <taxon>Marasmiineae</taxon>
        <taxon>Mycenaceae</taxon>
        <taxon>Mycena</taxon>
    </lineage>
</organism>
<proteinExistence type="predicted"/>
<name>A0AAD7JFI5_9AGAR</name>